<comment type="caution">
    <text evidence="12">The sequence shown here is derived from an EMBL/GenBank/DDBJ whole genome shotgun (WGS) entry which is preliminary data.</text>
</comment>
<dbReference type="GO" id="GO:0000719">
    <property type="term" value="P:photoreactive repair"/>
    <property type="evidence" value="ECO:0007669"/>
    <property type="project" value="UniProtKB-ARBA"/>
</dbReference>
<feature type="domain" description="Photolyase/cryptochrome alpha/beta" evidence="11">
    <location>
        <begin position="4"/>
        <end position="131"/>
    </location>
</feature>
<dbReference type="PANTHER" id="PTHR11455:SF9">
    <property type="entry name" value="CRYPTOCHROME CIRCADIAN CLOCK 5 ISOFORM X1"/>
    <property type="match status" value="1"/>
</dbReference>
<keyword evidence="13" id="KW-1185">Reference proteome</keyword>
<dbReference type="EC" id="4.1.99.3" evidence="2"/>
<evidence type="ECO:0000256" key="3">
    <source>
        <dbReference type="ARBA" id="ARBA00014046"/>
    </source>
</evidence>
<evidence type="ECO:0000256" key="2">
    <source>
        <dbReference type="ARBA" id="ARBA00013149"/>
    </source>
</evidence>
<dbReference type="Proteomes" id="UP000618460">
    <property type="component" value="Unassembled WGS sequence"/>
</dbReference>
<organism evidence="12 13">
    <name type="scientific">Paraliobacillus quinghaiensis</name>
    <dbReference type="NCBI Taxonomy" id="470815"/>
    <lineage>
        <taxon>Bacteria</taxon>
        <taxon>Bacillati</taxon>
        <taxon>Bacillota</taxon>
        <taxon>Bacilli</taxon>
        <taxon>Bacillales</taxon>
        <taxon>Bacillaceae</taxon>
        <taxon>Paraliobacillus</taxon>
    </lineage>
</organism>
<keyword evidence="5 8" id="KW-0274">FAD</keyword>
<feature type="binding site" evidence="8">
    <location>
        <position position="280"/>
    </location>
    <ligand>
        <name>FAD</name>
        <dbReference type="ChEBI" id="CHEBI:57692"/>
    </ligand>
</feature>
<reference evidence="12" key="2">
    <citation type="submission" date="2020-09" db="EMBL/GenBank/DDBJ databases">
        <authorList>
            <person name="Sun Q."/>
            <person name="Zhou Y."/>
        </authorList>
    </citation>
    <scope>NUCLEOTIDE SEQUENCE</scope>
    <source>
        <strain evidence="12">CGMCC 1.6333</strain>
    </source>
</reference>
<dbReference type="InterPro" id="IPR036155">
    <property type="entry name" value="Crypto/Photolyase_N_sf"/>
</dbReference>
<gene>
    <name evidence="12" type="ORF">GCM10011351_11850</name>
</gene>
<evidence type="ECO:0000256" key="5">
    <source>
        <dbReference type="ARBA" id="ARBA00022827"/>
    </source>
</evidence>
<evidence type="ECO:0000313" key="12">
    <source>
        <dbReference type="EMBL" id="GGM27638.1"/>
    </source>
</evidence>
<dbReference type="PROSITE" id="PS51645">
    <property type="entry name" value="PHR_CRY_ALPHA_BETA"/>
    <property type="match status" value="1"/>
</dbReference>
<dbReference type="GO" id="GO:0003677">
    <property type="term" value="F:DNA binding"/>
    <property type="evidence" value="ECO:0007669"/>
    <property type="project" value="TreeGrafter"/>
</dbReference>
<name>A0A917TLD9_9BACI</name>
<sequence length="484" mass="56614">MKRKTIIMWFRNDLRLHDNPALYEAAKQGDVLPVFIDTSEESIQGIGSAESWWLHHSLEALKRSMKDYQTPLVIRKGRSEEVLQRLIKEVNADAVYFNHSYEPGVYERDQQIINTLNNQGIIARTFHANVLFVPGTVKNKQGNVYKVFTSFWKQVRQQKVERPVPAPEKITMKLPEDFSIGNVSMLNLIPDQQWPEKFHAYWNPGEKGAKERWQDFLLDAIEFYDSKRDMPALEGVSGLSPHLSWGEISPRVIWNQSKEKLDEVSYEKGLGDRYQQIESYLRQIVWRDFAYHQLVAYPHVLTQPLKEEFKSFPWLENVEGLERWKRGKTGYPLVDAGMRELWETGWMHNRIRMITASFLVKHLLIHWLEGANWFRETLVDHDIANNIMGWQWVAGSGFDSSPYFRVFNPILQGEKFDPTGDYVRKWVPEIASLPTKFIFAPWTAPESVLQEHGITLGETYPERIVDHKAGRERALAAYYEMKEK</sequence>
<dbReference type="EMBL" id="BMLG01000004">
    <property type="protein sequence ID" value="GGM27638.1"/>
    <property type="molecule type" value="Genomic_DNA"/>
</dbReference>
<keyword evidence="6 10" id="KW-0157">Chromophore</keyword>
<dbReference type="InterPro" id="IPR005101">
    <property type="entry name" value="Cryptochr/Photolyase_FAD-bd"/>
</dbReference>
<evidence type="ECO:0000256" key="7">
    <source>
        <dbReference type="ARBA" id="ARBA00033999"/>
    </source>
</evidence>
<dbReference type="GO" id="GO:0003904">
    <property type="term" value="F:deoxyribodipyrimidine photo-lyase activity"/>
    <property type="evidence" value="ECO:0007669"/>
    <property type="project" value="UniProtKB-EC"/>
</dbReference>
<dbReference type="InterPro" id="IPR006050">
    <property type="entry name" value="DNA_photolyase_N"/>
</dbReference>
<dbReference type="InterPro" id="IPR036134">
    <property type="entry name" value="Crypto/Photolyase_FAD-like_sf"/>
</dbReference>
<dbReference type="OrthoDB" id="9772484at2"/>
<evidence type="ECO:0000256" key="8">
    <source>
        <dbReference type="PIRSR" id="PIRSR602081-1"/>
    </source>
</evidence>
<dbReference type="FunFam" id="1.10.579.10:FF:000003">
    <property type="entry name" value="Deoxyribodipyrimidine photo-lyase"/>
    <property type="match status" value="1"/>
</dbReference>
<comment type="catalytic activity">
    <reaction evidence="7">
        <text>cyclobutadipyrimidine (in DNA) = 2 pyrimidine residues (in DNA).</text>
        <dbReference type="EC" id="4.1.99.3"/>
    </reaction>
</comment>
<dbReference type="PANTHER" id="PTHR11455">
    <property type="entry name" value="CRYPTOCHROME"/>
    <property type="match status" value="1"/>
</dbReference>
<dbReference type="InterPro" id="IPR002081">
    <property type="entry name" value="Cryptochrome/DNA_photolyase_1"/>
</dbReference>
<dbReference type="PRINTS" id="PR00147">
    <property type="entry name" value="DNAPHOTLYASE"/>
</dbReference>
<evidence type="ECO:0000256" key="10">
    <source>
        <dbReference type="RuleBase" id="RU004182"/>
    </source>
</evidence>
<dbReference type="Pfam" id="PF03441">
    <property type="entry name" value="FAD_binding_7"/>
    <property type="match status" value="1"/>
</dbReference>
<evidence type="ECO:0000256" key="6">
    <source>
        <dbReference type="ARBA" id="ARBA00022991"/>
    </source>
</evidence>
<dbReference type="GO" id="GO:0009416">
    <property type="term" value="P:response to light stimulus"/>
    <property type="evidence" value="ECO:0007669"/>
    <property type="project" value="TreeGrafter"/>
</dbReference>
<keyword evidence="4 8" id="KW-0285">Flavoprotein</keyword>
<evidence type="ECO:0000256" key="1">
    <source>
        <dbReference type="ARBA" id="ARBA00001932"/>
    </source>
</evidence>
<dbReference type="Gene3D" id="1.25.40.80">
    <property type="match status" value="1"/>
</dbReference>
<proteinExistence type="inferred from homology"/>
<dbReference type="SUPFAM" id="SSF52425">
    <property type="entry name" value="Cryptochrome/photolyase, N-terminal domain"/>
    <property type="match status" value="1"/>
</dbReference>
<dbReference type="Pfam" id="PF00875">
    <property type="entry name" value="DNA_photolyase"/>
    <property type="match status" value="1"/>
</dbReference>
<dbReference type="InterPro" id="IPR014729">
    <property type="entry name" value="Rossmann-like_a/b/a_fold"/>
</dbReference>
<evidence type="ECO:0000313" key="13">
    <source>
        <dbReference type="Proteomes" id="UP000618460"/>
    </source>
</evidence>
<evidence type="ECO:0000259" key="11">
    <source>
        <dbReference type="PROSITE" id="PS51645"/>
    </source>
</evidence>
<evidence type="ECO:0000256" key="4">
    <source>
        <dbReference type="ARBA" id="ARBA00022630"/>
    </source>
</evidence>
<feature type="binding site" evidence="8">
    <location>
        <begin position="380"/>
        <end position="382"/>
    </location>
    <ligand>
        <name>FAD</name>
        <dbReference type="ChEBI" id="CHEBI:57692"/>
    </ligand>
</feature>
<dbReference type="Gene3D" id="1.10.579.10">
    <property type="entry name" value="DNA Cyclobutane Dipyrimidine Photolyase, subunit A, domain 3"/>
    <property type="match status" value="1"/>
</dbReference>
<comment type="similarity">
    <text evidence="10">Belongs to the DNA photolyase family.</text>
</comment>
<comment type="cofactor">
    <cofactor evidence="1">
        <name>(6R)-5,10-methylene-5,6,7,8-tetrahydrofolate</name>
        <dbReference type="ChEBI" id="CHEBI:15636"/>
    </cofactor>
</comment>
<dbReference type="AlphaFoldDB" id="A0A917TLD9"/>
<feature type="site" description="Electron transfer via tryptophanyl radical" evidence="9">
    <location>
        <position position="314"/>
    </location>
</feature>
<dbReference type="GO" id="GO:0071949">
    <property type="term" value="F:FAD binding"/>
    <property type="evidence" value="ECO:0007669"/>
    <property type="project" value="TreeGrafter"/>
</dbReference>
<dbReference type="SUPFAM" id="SSF48173">
    <property type="entry name" value="Cryptochrome/photolyase FAD-binding domain"/>
    <property type="match status" value="1"/>
</dbReference>
<dbReference type="Gene3D" id="3.40.50.620">
    <property type="entry name" value="HUPs"/>
    <property type="match status" value="1"/>
</dbReference>
<protein>
    <recommendedName>
        <fullName evidence="3">Deoxyribodipyrimidine photo-lyase</fullName>
        <ecNumber evidence="2">4.1.99.3</ecNumber>
    </recommendedName>
</protein>
<dbReference type="InterPro" id="IPR018394">
    <property type="entry name" value="DNA_photolyase_1_CS_C"/>
</dbReference>
<evidence type="ECO:0000256" key="9">
    <source>
        <dbReference type="PIRSR" id="PIRSR602081-2"/>
    </source>
</evidence>
<accession>A0A917TLD9</accession>
<dbReference type="PROSITE" id="PS00394">
    <property type="entry name" value="DNA_PHOTOLYASES_1_1"/>
    <property type="match status" value="1"/>
</dbReference>
<dbReference type="RefSeq" id="WP_117157268.1">
    <property type="nucleotide sequence ID" value="NZ_BMLG01000004.1"/>
</dbReference>
<comment type="cofactor">
    <cofactor evidence="8">
        <name>FAD</name>
        <dbReference type="ChEBI" id="CHEBI:57692"/>
    </cofactor>
    <text evidence="8">Binds 1 FAD per subunit.</text>
</comment>
<reference evidence="12" key="1">
    <citation type="journal article" date="2014" name="Int. J. Syst. Evol. Microbiol.">
        <title>Complete genome sequence of Corynebacterium casei LMG S-19264T (=DSM 44701T), isolated from a smear-ripened cheese.</title>
        <authorList>
            <consortium name="US DOE Joint Genome Institute (JGI-PGF)"/>
            <person name="Walter F."/>
            <person name="Albersmeier A."/>
            <person name="Kalinowski J."/>
            <person name="Ruckert C."/>
        </authorList>
    </citation>
    <scope>NUCLEOTIDE SEQUENCE</scope>
    <source>
        <strain evidence="12">CGMCC 1.6333</strain>
    </source>
</reference>
<feature type="binding site" evidence="8">
    <location>
        <position position="224"/>
    </location>
    <ligand>
        <name>FAD</name>
        <dbReference type="ChEBI" id="CHEBI:57692"/>
    </ligand>
</feature>
<feature type="site" description="Electron transfer via tryptophanyl radical" evidence="9">
    <location>
        <position position="367"/>
    </location>
</feature>
<feature type="site" description="Electron transfer via tryptophanyl radical" evidence="9">
    <location>
        <position position="390"/>
    </location>
</feature>